<gene>
    <name evidence="4" type="ORF">CCMP2556_LOCUS9614</name>
</gene>
<dbReference type="Pfam" id="PF02862">
    <property type="entry name" value="DDHD"/>
    <property type="match status" value="1"/>
</dbReference>
<evidence type="ECO:0000313" key="4">
    <source>
        <dbReference type="EMBL" id="CAK9009326.1"/>
    </source>
</evidence>
<protein>
    <recommendedName>
        <fullName evidence="3">DDHD domain-containing protein</fullName>
    </recommendedName>
</protein>
<name>A0ABP0J4N4_9DINO</name>
<feature type="domain" description="DDHD" evidence="3">
    <location>
        <begin position="382"/>
        <end position="561"/>
    </location>
</feature>
<feature type="region of interest" description="Disordered" evidence="1">
    <location>
        <begin position="140"/>
        <end position="162"/>
    </location>
</feature>
<keyword evidence="2" id="KW-1133">Transmembrane helix</keyword>
<dbReference type="InterPro" id="IPR058055">
    <property type="entry name" value="PA-PLA1"/>
</dbReference>
<dbReference type="Proteomes" id="UP001642484">
    <property type="component" value="Unassembled WGS sequence"/>
</dbReference>
<proteinExistence type="predicted"/>
<dbReference type="PROSITE" id="PS51043">
    <property type="entry name" value="DDHD"/>
    <property type="match status" value="1"/>
</dbReference>
<dbReference type="EMBL" id="CAXAMN010004446">
    <property type="protein sequence ID" value="CAK9009326.1"/>
    <property type="molecule type" value="Genomic_DNA"/>
</dbReference>
<comment type="caution">
    <text evidence="4">The sequence shown here is derived from an EMBL/GenBank/DDBJ whole genome shotgun (WGS) entry which is preliminary data.</text>
</comment>
<evidence type="ECO:0000256" key="2">
    <source>
        <dbReference type="SAM" id="Phobius"/>
    </source>
</evidence>
<feature type="region of interest" description="Disordered" evidence="1">
    <location>
        <begin position="27"/>
        <end position="59"/>
    </location>
</feature>
<keyword evidence="2" id="KW-0472">Membrane</keyword>
<dbReference type="SUPFAM" id="SSF53474">
    <property type="entry name" value="alpha/beta-Hydrolases"/>
    <property type="match status" value="1"/>
</dbReference>
<sequence length="640" mass="70541">MVCGFTTKSHLRLAGKLLAAWTSRGWKTPEQKQRAPLGMEQRMTEKRRRPAPPLQPLPDLPAAHPSAVVFFGRAEVFLFGAGRSRGVLRERYGGGLLERHGPFHVRRSQWFCMARQGPRPYGPTLNERLSAAHARLMEVAQGGDSSPELKETSASPSSSKEETVTFGRKSVRLYIAWGKVQAVEEEADSNMRFWLGLSGPVVQRGFEVPVDEEELLQEKVGQIVVVVHGIGEKFAQRRWGGLVHDVGVLRRTLLHAQLKLCGFVQKDGRWQEGEDPVASGPKIEVLVSEWWQSVHSEEMDQQLSSITLPSLSAVRDFANLSLVDGLAFMQERSKVIAATSASIERTVARFKECHPQFKGQIFLLGHSLGGVISWDIIKEKRLSFTPSALFTLGSPLGVFLHTASGVQGKPSMDELGKVRFFNIFHPLDPVAYRMEPLLWPHGPCPPAPAQLNDRDACHAQRVDWALPLAALSSASELLQAVPSHISYYKNPDLGTFILRQCIRSPASTAQVATAARRLTASLTTSALQALVGFSRIARIQLDARFYRLAVKQAESLYDIMAPHPIFLKWVGGAAGGPGIGGAWDPHQEVKALHVQGFQNFLVFSGSNLIFCIFAVTLASARFAFLGRSRSPYDEVLGEAP</sequence>
<evidence type="ECO:0000256" key="1">
    <source>
        <dbReference type="SAM" id="MobiDB-lite"/>
    </source>
</evidence>
<reference evidence="4 5" key="1">
    <citation type="submission" date="2024-02" db="EMBL/GenBank/DDBJ databases">
        <authorList>
            <person name="Chen Y."/>
            <person name="Shah S."/>
            <person name="Dougan E. K."/>
            <person name="Thang M."/>
            <person name="Chan C."/>
        </authorList>
    </citation>
    <scope>NUCLEOTIDE SEQUENCE [LARGE SCALE GENOMIC DNA]</scope>
</reference>
<evidence type="ECO:0000313" key="5">
    <source>
        <dbReference type="Proteomes" id="UP001642484"/>
    </source>
</evidence>
<keyword evidence="5" id="KW-1185">Reference proteome</keyword>
<accession>A0ABP0J4N4</accession>
<dbReference type="InterPro" id="IPR029058">
    <property type="entry name" value="AB_hydrolase_fold"/>
</dbReference>
<keyword evidence="2" id="KW-0812">Transmembrane</keyword>
<feature type="transmembrane region" description="Helical" evidence="2">
    <location>
        <begin position="600"/>
        <end position="624"/>
    </location>
</feature>
<dbReference type="InterPro" id="IPR004177">
    <property type="entry name" value="DDHD_dom"/>
</dbReference>
<dbReference type="SMART" id="SM01127">
    <property type="entry name" value="DDHD"/>
    <property type="match status" value="1"/>
</dbReference>
<dbReference type="PANTHER" id="PTHR23509:SF10">
    <property type="entry name" value="LD21067P"/>
    <property type="match status" value="1"/>
</dbReference>
<organism evidence="4 5">
    <name type="scientific">Durusdinium trenchii</name>
    <dbReference type="NCBI Taxonomy" id="1381693"/>
    <lineage>
        <taxon>Eukaryota</taxon>
        <taxon>Sar</taxon>
        <taxon>Alveolata</taxon>
        <taxon>Dinophyceae</taxon>
        <taxon>Suessiales</taxon>
        <taxon>Symbiodiniaceae</taxon>
        <taxon>Durusdinium</taxon>
    </lineage>
</organism>
<evidence type="ECO:0000259" key="3">
    <source>
        <dbReference type="PROSITE" id="PS51043"/>
    </source>
</evidence>
<dbReference type="PANTHER" id="PTHR23509">
    <property type="entry name" value="PA-PL1 PHOSPHOLIPASE FAMILY"/>
    <property type="match status" value="1"/>
</dbReference>